<reference evidence="2 3" key="1">
    <citation type="journal article" date="2018" name="Nat. Ecol. Evol.">
        <title>Pezizomycetes genomes reveal the molecular basis of ectomycorrhizal truffle lifestyle.</title>
        <authorList>
            <person name="Murat C."/>
            <person name="Payen T."/>
            <person name="Noel B."/>
            <person name="Kuo A."/>
            <person name="Morin E."/>
            <person name="Chen J."/>
            <person name="Kohler A."/>
            <person name="Krizsan K."/>
            <person name="Balestrini R."/>
            <person name="Da Silva C."/>
            <person name="Montanini B."/>
            <person name="Hainaut M."/>
            <person name="Levati E."/>
            <person name="Barry K.W."/>
            <person name="Belfiori B."/>
            <person name="Cichocki N."/>
            <person name="Clum A."/>
            <person name="Dockter R.B."/>
            <person name="Fauchery L."/>
            <person name="Guy J."/>
            <person name="Iotti M."/>
            <person name="Le Tacon F."/>
            <person name="Lindquist E.A."/>
            <person name="Lipzen A."/>
            <person name="Malagnac F."/>
            <person name="Mello A."/>
            <person name="Molinier V."/>
            <person name="Miyauchi S."/>
            <person name="Poulain J."/>
            <person name="Riccioni C."/>
            <person name="Rubini A."/>
            <person name="Sitrit Y."/>
            <person name="Splivallo R."/>
            <person name="Traeger S."/>
            <person name="Wang M."/>
            <person name="Zifcakova L."/>
            <person name="Wipf D."/>
            <person name="Zambonelli A."/>
            <person name="Paolocci F."/>
            <person name="Nowrousian M."/>
            <person name="Ottonello S."/>
            <person name="Baldrian P."/>
            <person name="Spatafora J.W."/>
            <person name="Henrissat B."/>
            <person name="Nagy L.G."/>
            <person name="Aury J.M."/>
            <person name="Wincker P."/>
            <person name="Grigoriev I.V."/>
            <person name="Bonfante P."/>
            <person name="Martin F.M."/>
        </authorList>
    </citation>
    <scope>NUCLEOTIDE SEQUENCE [LARGE SCALE GENOMIC DNA]</scope>
    <source>
        <strain evidence="2 3">RN42</strain>
    </source>
</reference>
<evidence type="ECO:0000313" key="2">
    <source>
        <dbReference type="EMBL" id="RPA70660.1"/>
    </source>
</evidence>
<evidence type="ECO:0000313" key="3">
    <source>
        <dbReference type="Proteomes" id="UP000275078"/>
    </source>
</evidence>
<feature type="compositionally biased region" description="Polar residues" evidence="1">
    <location>
        <begin position="167"/>
        <end position="181"/>
    </location>
</feature>
<dbReference type="Proteomes" id="UP000275078">
    <property type="component" value="Unassembled WGS sequence"/>
</dbReference>
<sequence length="270" mass="28891">MRAMFKREMIAWAELFERHGFDFVTLFVDGFGGGGASVWGTKTGLAYEQSELVIFQGGIEGFSEYVNKREKRKHRSMYTAMCQEGMFPEMWNKLEAIRLEKRAAAIAKQEAANEQAAAAAAKPTKSRKRKRADTEVATAGIQPATGVDTGTEPAAGTTTTLPEGLPNSAQVPNPATITQASCPAPVQLPQPEANTGGSEIEEYPDPSSTQRQLAHDPFQQPATTPNLFAPNVIGLPTPAPSSPSVSANLFLNTPDTIAQQTSLGSSTALH</sequence>
<feature type="region of interest" description="Disordered" evidence="1">
    <location>
        <begin position="116"/>
        <end position="224"/>
    </location>
</feature>
<accession>A0A3N4HEQ0</accession>
<dbReference type="AlphaFoldDB" id="A0A3N4HEQ0"/>
<feature type="non-terminal residue" evidence="2">
    <location>
        <position position="270"/>
    </location>
</feature>
<protein>
    <submittedName>
        <fullName evidence="2">Uncharacterized protein</fullName>
    </submittedName>
</protein>
<dbReference type="EMBL" id="ML120154">
    <property type="protein sequence ID" value="RPA70660.1"/>
    <property type="molecule type" value="Genomic_DNA"/>
</dbReference>
<proteinExistence type="predicted"/>
<evidence type="ECO:0000256" key="1">
    <source>
        <dbReference type="SAM" id="MobiDB-lite"/>
    </source>
</evidence>
<keyword evidence="3" id="KW-1185">Reference proteome</keyword>
<feature type="compositionally biased region" description="Low complexity" evidence="1">
    <location>
        <begin position="149"/>
        <end position="166"/>
    </location>
</feature>
<name>A0A3N4HEQ0_ASCIM</name>
<gene>
    <name evidence="2" type="ORF">BJ508DRAFT_336944</name>
</gene>
<organism evidence="2 3">
    <name type="scientific">Ascobolus immersus RN42</name>
    <dbReference type="NCBI Taxonomy" id="1160509"/>
    <lineage>
        <taxon>Eukaryota</taxon>
        <taxon>Fungi</taxon>
        <taxon>Dikarya</taxon>
        <taxon>Ascomycota</taxon>
        <taxon>Pezizomycotina</taxon>
        <taxon>Pezizomycetes</taxon>
        <taxon>Pezizales</taxon>
        <taxon>Ascobolaceae</taxon>
        <taxon>Ascobolus</taxon>
    </lineage>
</organism>